<dbReference type="InterPro" id="IPR029016">
    <property type="entry name" value="GAF-like_dom_sf"/>
</dbReference>
<dbReference type="PANTHER" id="PTHR43156:SF2">
    <property type="entry name" value="STAGE II SPORULATION PROTEIN E"/>
    <property type="match status" value="1"/>
</dbReference>
<keyword evidence="4" id="KW-0479">Metal-binding</keyword>
<proteinExistence type="predicted"/>
<evidence type="ECO:0000256" key="12">
    <source>
        <dbReference type="ARBA" id="ARBA00047761"/>
    </source>
</evidence>
<dbReference type="GO" id="GO:0016301">
    <property type="term" value="F:kinase activity"/>
    <property type="evidence" value="ECO:0007669"/>
    <property type="project" value="UniProtKB-KW"/>
</dbReference>
<keyword evidence="5" id="KW-0547">Nucleotide-binding</keyword>
<protein>
    <recommendedName>
        <fullName evidence="1">protein-serine/threonine phosphatase</fullName>
        <ecNumber evidence="1">3.1.3.16</ecNumber>
    </recommendedName>
    <alternativeName>
        <fullName evidence="15">Protein-serine/threonine phosphatase</fullName>
    </alternativeName>
    <alternativeName>
        <fullName evidence="14">Serine/threonine-protein kinase</fullName>
    </alternativeName>
</protein>
<keyword evidence="10" id="KW-0904">Protein phosphatase</keyword>
<accession>A0A5C4WHN4</accession>
<gene>
    <name evidence="17" type="ORF">FH608_017635</name>
</gene>
<evidence type="ECO:0000256" key="4">
    <source>
        <dbReference type="ARBA" id="ARBA00022723"/>
    </source>
</evidence>
<keyword evidence="7" id="KW-0378">Hydrolase</keyword>
<name>A0A5C4WHN4_9ACTN</name>
<evidence type="ECO:0000256" key="2">
    <source>
        <dbReference type="ARBA" id="ARBA00022553"/>
    </source>
</evidence>
<dbReference type="EC" id="3.1.3.16" evidence="1"/>
<organism evidence="17 18">
    <name type="scientific">Nonomuraea phyllanthi</name>
    <dbReference type="NCBI Taxonomy" id="2219224"/>
    <lineage>
        <taxon>Bacteria</taxon>
        <taxon>Bacillati</taxon>
        <taxon>Actinomycetota</taxon>
        <taxon>Actinomycetes</taxon>
        <taxon>Streptosporangiales</taxon>
        <taxon>Streptosporangiaceae</taxon>
        <taxon>Nonomuraea</taxon>
    </lineage>
</organism>
<comment type="caution">
    <text evidence="17">The sequence shown here is derived from an EMBL/GenBank/DDBJ whole genome shotgun (WGS) entry which is preliminary data.</text>
</comment>
<evidence type="ECO:0000256" key="3">
    <source>
        <dbReference type="ARBA" id="ARBA00022679"/>
    </source>
</evidence>
<dbReference type="Gene3D" id="3.60.40.10">
    <property type="entry name" value="PPM-type phosphatase domain"/>
    <property type="match status" value="1"/>
</dbReference>
<dbReference type="EMBL" id="VDLX02000006">
    <property type="protein sequence ID" value="KAB8194015.1"/>
    <property type="molecule type" value="Genomic_DNA"/>
</dbReference>
<evidence type="ECO:0000256" key="15">
    <source>
        <dbReference type="ARBA" id="ARBA00081350"/>
    </source>
</evidence>
<dbReference type="InterPro" id="IPR035965">
    <property type="entry name" value="PAS-like_dom_sf"/>
</dbReference>
<dbReference type="InterPro" id="IPR003018">
    <property type="entry name" value="GAF"/>
</dbReference>
<dbReference type="Pfam" id="PF08448">
    <property type="entry name" value="PAS_4"/>
    <property type="match status" value="1"/>
</dbReference>
<dbReference type="Gene3D" id="3.30.450.20">
    <property type="entry name" value="PAS domain"/>
    <property type="match status" value="1"/>
</dbReference>
<evidence type="ECO:0000256" key="9">
    <source>
        <dbReference type="ARBA" id="ARBA00022842"/>
    </source>
</evidence>
<feature type="domain" description="PPM-type phosphatase" evidence="16">
    <location>
        <begin position="575"/>
        <end position="789"/>
    </location>
</feature>
<evidence type="ECO:0000256" key="10">
    <source>
        <dbReference type="ARBA" id="ARBA00022912"/>
    </source>
</evidence>
<dbReference type="SMART" id="SM00331">
    <property type="entry name" value="PP2C_SIG"/>
    <property type="match status" value="1"/>
</dbReference>
<dbReference type="Proteomes" id="UP000312512">
    <property type="component" value="Unassembled WGS sequence"/>
</dbReference>
<dbReference type="InterPro" id="IPR036457">
    <property type="entry name" value="PPM-type-like_dom_sf"/>
</dbReference>
<dbReference type="Pfam" id="PF07228">
    <property type="entry name" value="SpoIIE"/>
    <property type="match status" value="1"/>
</dbReference>
<reference evidence="17 18" key="1">
    <citation type="submission" date="2019-10" db="EMBL/GenBank/DDBJ databases">
        <title>Nonomuraea sp. nov., isolated from Phyllanthus amarus.</title>
        <authorList>
            <person name="Klykleung N."/>
            <person name="Tanasupawat S."/>
        </authorList>
    </citation>
    <scope>NUCLEOTIDE SEQUENCE [LARGE SCALE GENOMIC DNA]</scope>
    <source>
        <strain evidence="17 18">PA1-10</strain>
    </source>
</reference>
<evidence type="ECO:0000313" key="18">
    <source>
        <dbReference type="Proteomes" id="UP000312512"/>
    </source>
</evidence>
<dbReference type="InterPro" id="IPR052016">
    <property type="entry name" value="Bact_Sigma-Reg"/>
</dbReference>
<evidence type="ECO:0000259" key="16">
    <source>
        <dbReference type="SMART" id="SM00331"/>
    </source>
</evidence>
<evidence type="ECO:0000256" key="14">
    <source>
        <dbReference type="ARBA" id="ARBA00075117"/>
    </source>
</evidence>
<dbReference type="SUPFAM" id="SSF55781">
    <property type="entry name" value="GAF domain-like"/>
    <property type="match status" value="2"/>
</dbReference>
<keyword evidence="18" id="KW-1185">Reference proteome</keyword>
<keyword evidence="6" id="KW-0418">Kinase</keyword>
<comment type="function">
    <text evidence="13">Primarily acts as an independent SigF regulator that is sensitive to the osmosensory signal, mediating the cross talk of PknD with the SigF regulon. Possesses both phosphatase and kinase activities. The kinase domain functions as a classic anti-sigma factor-like kinase to phosphorylate the anti-anti-sigma factor domain at the canonical regulatory site, and the phosphatase domain antagonizes this activity.</text>
</comment>
<sequence>MSGEDPFAGLLRRGSLWPEAGVAMGWRRGGTARKRRYNGTYTENRLISAHRAARIWQWGFLPRAPPSYGRCMSIPSHAAPAPPQGGEEHSVHEGQVPPWHGPEADEVLMRAARESGAHITVFYVLPEGEPVLVMDAEVGLPGQIAKPWARMRLSSGSPASASARQRRLIWVPGHQELARRFPAIALAAPYAFAIAAAPIITGTRLWGAMLFLWPPSHPSDLAPHELEAISSACDRMGALLRETVGEDRPLHRTGEPRIVTPMALRVPEQHPASAVCDYLDRLRVGCLAMDLECRITFVSAAAADLLDAHASDLVGRPLWEAAPWLKDPLFEDRCRAAVVSQEMTSYVARGPDGSIMKFRLYPDPAGISLRISPVDVEDPVADGLPGQALLSRAEVSYGFLPLAVALSRALNVPEIVDLVADHVMPVFKAKAMAIMKVEGRRMRIVGSRGYPHDVIERFEGMPVSTCLPAEDVARTGEPLFFADWDELRERYPHAVHYDRMSAWAFLPLTVYDEVIGACVLAFGESHPFTVEERATFTALAGLVAHSLDRAMRYDTKDRLAHSLQKALLPRSLPEIPGLEVAAWYVPATRGVGIGGDFYDLIRLTDTSAAAVIGDVQGHNMTAAALMGQVRTAIHANAVAGASPGDVLKHTNRLLIDVDTELFTSCLLIHVDLQLRTLRAATAGHPPPLLRPPNMPAEIIDVPAGLLLGVDPDAEYPTLQVPFPPGALLALYTDGLVETPGTDLDRAIAALAGNFTRDFQDLGELGGSLIAHAPHTGERADDIALLLLEHRCKSSG</sequence>
<dbReference type="PANTHER" id="PTHR43156">
    <property type="entry name" value="STAGE II SPORULATION PROTEIN E-RELATED"/>
    <property type="match status" value="1"/>
</dbReference>
<keyword evidence="9" id="KW-0460">Magnesium</keyword>
<dbReference type="Gene3D" id="3.30.450.40">
    <property type="match status" value="2"/>
</dbReference>
<evidence type="ECO:0000256" key="13">
    <source>
        <dbReference type="ARBA" id="ARBA00056274"/>
    </source>
</evidence>
<dbReference type="InterPro" id="IPR001932">
    <property type="entry name" value="PPM-type_phosphatase-like_dom"/>
</dbReference>
<keyword evidence="2" id="KW-0597">Phosphoprotein</keyword>
<keyword evidence="11" id="KW-0464">Manganese</keyword>
<dbReference type="AlphaFoldDB" id="A0A5C4WHN4"/>
<dbReference type="GO" id="GO:0004722">
    <property type="term" value="F:protein serine/threonine phosphatase activity"/>
    <property type="evidence" value="ECO:0007669"/>
    <property type="project" value="UniProtKB-EC"/>
</dbReference>
<dbReference type="OrthoDB" id="118142at2"/>
<evidence type="ECO:0000256" key="8">
    <source>
        <dbReference type="ARBA" id="ARBA00022840"/>
    </source>
</evidence>
<dbReference type="FunFam" id="3.60.40.10:FF:000005">
    <property type="entry name" value="Serine/threonine protein phosphatase"/>
    <property type="match status" value="1"/>
</dbReference>
<comment type="catalytic activity">
    <reaction evidence="12">
        <text>O-phospho-L-seryl-[protein] + H2O = L-seryl-[protein] + phosphate</text>
        <dbReference type="Rhea" id="RHEA:20629"/>
        <dbReference type="Rhea" id="RHEA-COMP:9863"/>
        <dbReference type="Rhea" id="RHEA-COMP:11604"/>
        <dbReference type="ChEBI" id="CHEBI:15377"/>
        <dbReference type="ChEBI" id="CHEBI:29999"/>
        <dbReference type="ChEBI" id="CHEBI:43474"/>
        <dbReference type="ChEBI" id="CHEBI:83421"/>
        <dbReference type="EC" id="3.1.3.16"/>
    </reaction>
</comment>
<evidence type="ECO:0000256" key="11">
    <source>
        <dbReference type="ARBA" id="ARBA00023211"/>
    </source>
</evidence>
<dbReference type="Pfam" id="PF13185">
    <property type="entry name" value="GAF_2"/>
    <property type="match status" value="1"/>
</dbReference>
<dbReference type="SUPFAM" id="SSF55785">
    <property type="entry name" value="PYP-like sensor domain (PAS domain)"/>
    <property type="match status" value="1"/>
</dbReference>
<keyword evidence="8" id="KW-0067">ATP-binding</keyword>
<keyword evidence="3" id="KW-0808">Transferase</keyword>
<dbReference type="GO" id="GO:0005524">
    <property type="term" value="F:ATP binding"/>
    <property type="evidence" value="ECO:0007669"/>
    <property type="project" value="UniProtKB-KW"/>
</dbReference>
<evidence type="ECO:0000256" key="7">
    <source>
        <dbReference type="ARBA" id="ARBA00022801"/>
    </source>
</evidence>
<evidence type="ECO:0000256" key="5">
    <source>
        <dbReference type="ARBA" id="ARBA00022741"/>
    </source>
</evidence>
<evidence type="ECO:0000313" key="17">
    <source>
        <dbReference type="EMBL" id="KAB8194015.1"/>
    </source>
</evidence>
<dbReference type="GO" id="GO:0046872">
    <property type="term" value="F:metal ion binding"/>
    <property type="evidence" value="ECO:0007669"/>
    <property type="project" value="UniProtKB-KW"/>
</dbReference>
<dbReference type="InterPro" id="IPR013656">
    <property type="entry name" value="PAS_4"/>
</dbReference>
<evidence type="ECO:0000256" key="6">
    <source>
        <dbReference type="ARBA" id="ARBA00022777"/>
    </source>
</evidence>
<evidence type="ECO:0000256" key="1">
    <source>
        <dbReference type="ARBA" id="ARBA00013081"/>
    </source>
</evidence>